<keyword evidence="13 14" id="KW-0472">Membrane</keyword>
<comment type="similarity">
    <text evidence="2 14">Belongs to the mitochondrial Rho GTPase family.</text>
</comment>
<keyword evidence="9 14" id="KW-0106">Calcium</keyword>
<dbReference type="PANTHER" id="PTHR46819">
    <property type="entry name" value="EF-HAND CALCIUM-BINDING DOMAIN-CONTAINING PROTEIN 7"/>
    <property type="match status" value="1"/>
</dbReference>
<dbReference type="InterPro" id="IPR018247">
    <property type="entry name" value="EF_Hand_1_Ca_BS"/>
</dbReference>
<dbReference type="PANTHER" id="PTHR46819:SF1">
    <property type="entry name" value="EF-HAND CALCIUM-BINDING DOMAIN-CONTAINING PROTEIN 7"/>
    <property type="match status" value="1"/>
</dbReference>
<evidence type="ECO:0000256" key="8">
    <source>
        <dbReference type="ARBA" id="ARBA00022801"/>
    </source>
</evidence>
<dbReference type="PIRSF" id="PIRSF037488">
    <property type="entry name" value="Mt_Rho_GTPase"/>
    <property type="match status" value="1"/>
</dbReference>
<accession>A0A8X8YAM0</accession>
<evidence type="ECO:0000256" key="12">
    <source>
        <dbReference type="ARBA" id="ARBA00023134"/>
    </source>
</evidence>
<evidence type="ECO:0000256" key="14">
    <source>
        <dbReference type="PIRNR" id="PIRNR037488"/>
    </source>
</evidence>
<dbReference type="EMBL" id="PNBA02000004">
    <property type="protein sequence ID" value="KAG6426273.1"/>
    <property type="molecule type" value="Genomic_DNA"/>
</dbReference>
<keyword evidence="8 14" id="KW-0378">Hydrolase</keyword>
<evidence type="ECO:0000256" key="6">
    <source>
        <dbReference type="ARBA" id="ARBA00022741"/>
    </source>
</evidence>
<dbReference type="GO" id="GO:0003924">
    <property type="term" value="F:GTPase activity"/>
    <property type="evidence" value="ECO:0007669"/>
    <property type="project" value="InterPro"/>
</dbReference>
<evidence type="ECO:0000256" key="11">
    <source>
        <dbReference type="ARBA" id="ARBA00023128"/>
    </source>
</evidence>
<keyword evidence="10" id="KW-1133">Transmembrane helix</keyword>
<keyword evidence="7 14" id="KW-1000">Mitochondrion outer membrane</keyword>
<dbReference type="PRINTS" id="PR00449">
    <property type="entry name" value="RASTRNSFRMNG"/>
</dbReference>
<dbReference type="GO" id="GO:0005509">
    <property type="term" value="F:calcium ion binding"/>
    <property type="evidence" value="ECO:0007669"/>
    <property type="project" value="InterPro"/>
</dbReference>
<dbReference type="InterPro" id="IPR001806">
    <property type="entry name" value="Small_GTPase"/>
</dbReference>
<protein>
    <recommendedName>
        <fullName evidence="14">Mitochondrial Rho GTPase</fullName>
        <ecNumber evidence="14">3.6.5.-</ecNumber>
    </recommendedName>
</protein>
<organism evidence="16">
    <name type="scientific">Salvia splendens</name>
    <name type="common">Scarlet sage</name>
    <dbReference type="NCBI Taxonomy" id="180675"/>
    <lineage>
        <taxon>Eukaryota</taxon>
        <taxon>Viridiplantae</taxon>
        <taxon>Streptophyta</taxon>
        <taxon>Embryophyta</taxon>
        <taxon>Tracheophyta</taxon>
        <taxon>Spermatophyta</taxon>
        <taxon>Magnoliopsida</taxon>
        <taxon>eudicotyledons</taxon>
        <taxon>Gunneridae</taxon>
        <taxon>Pentapetalae</taxon>
        <taxon>asterids</taxon>
        <taxon>lamiids</taxon>
        <taxon>Lamiales</taxon>
        <taxon>Lamiaceae</taxon>
        <taxon>Nepetoideae</taxon>
        <taxon>Mentheae</taxon>
        <taxon>Salviinae</taxon>
        <taxon>Salvia</taxon>
        <taxon>Salvia subgen. Calosphace</taxon>
        <taxon>core Calosphace</taxon>
    </lineage>
</organism>
<dbReference type="Proteomes" id="UP000298416">
    <property type="component" value="Unassembled WGS sequence"/>
</dbReference>
<evidence type="ECO:0000256" key="4">
    <source>
        <dbReference type="ARBA" id="ARBA00022723"/>
    </source>
</evidence>
<keyword evidence="6 14" id="KW-0547">Nucleotide-binding</keyword>
<evidence type="ECO:0000256" key="9">
    <source>
        <dbReference type="ARBA" id="ARBA00022837"/>
    </source>
</evidence>
<dbReference type="GO" id="GO:0005525">
    <property type="term" value="F:GTP binding"/>
    <property type="evidence" value="ECO:0007669"/>
    <property type="project" value="UniProtKB-KW"/>
</dbReference>
<dbReference type="InterPro" id="IPR052266">
    <property type="entry name" value="Miro-EF-hand_domain"/>
</dbReference>
<gene>
    <name evidence="16" type="ORF">SASPL_110494</name>
</gene>
<dbReference type="SMART" id="SM00174">
    <property type="entry name" value="RHO"/>
    <property type="match status" value="1"/>
</dbReference>
<dbReference type="SMART" id="SM00175">
    <property type="entry name" value="RAB"/>
    <property type="match status" value="1"/>
</dbReference>
<evidence type="ECO:0000256" key="5">
    <source>
        <dbReference type="ARBA" id="ARBA00022737"/>
    </source>
</evidence>
<dbReference type="FunFam" id="3.40.50.300:FF:000935">
    <property type="entry name" value="Mitochondrial Rho GTPase"/>
    <property type="match status" value="1"/>
</dbReference>
<keyword evidence="4" id="KW-0479">Metal-binding</keyword>
<dbReference type="InterPro" id="IPR021181">
    <property type="entry name" value="Miro"/>
</dbReference>
<evidence type="ECO:0000313" key="16">
    <source>
        <dbReference type="EMBL" id="KAG6426273.1"/>
    </source>
</evidence>
<evidence type="ECO:0000256" key="2">
    <source>
        <dbReference type="ARBA" id="ARBA00007981"/>
    </source>
</evidence>
<dbReference type="AlphaFoldDB" id="A0A8X8YAM0"/>
<keyword evidence="5" id="KW-0677">Repeat</keyword>
<comment type="subcellular location">
    <subcellularLocation>
        <location evidence="1 14">Mitochondrion outer membrane</location>
        <topology evidence="1 14">Single-pass type IV membrane protein</topology>
    </subcellularLocation>
</comment>
<dbReference type="Pfam" id="PF00071">
    <property type="entry name" value="Ras"/>
    <property type="match status" value="1"/>
</dbReference>
<evidence type="ECO:0000256" key="3">
    <source>
        <dbReference type="ARBA" id="ARBA00022692"/>
    </source>
</evidence>
<dbReference type="Pfam" id="PF08356">
    <property type="entry name" value="EF_assoc_2"/>
    <property type="match status" value="1"/>
</dbReference>
<dbReference type="InterPro" id="IPR027417">
    <property type="entry name" value="P-loop_NTPase"/>
</dbReference>
<dbReference type="GO" id="GO:0007005">
    <property type="term" value="P:mitochondrion organization"/>
    <property type="evidence" value="ECO:0007669"/>
    <property type="project" value="InterPro"/>
</dbReference>
<dbReference type="InterPro" id="IPR013566">
    <property type="entry name" value="EF_hand_assoc_1"/>
</dbReference>
<dbReference type="Gene3D" id="1.10.238.10">
    <property type="entry name" value="EF-hand"/>
    <property type="match status" value="2"/>
</dbReference>
<dbReference type="Gene3D" id="3.40.50.300">
    <property type="entry name" value="P-loop containing nucleotide triphosphate hydrolases"/>
    <property type="match status" value="2"/>
</dbReference>
<comment type="caution">
    <text evidence="16">The sequence shown here is derived from an EMBL/GenBank/DDBJ whole genome shotgun (WGS) entry which is preliminary data.</text>
</comment>
<keyword evidence="17" id="KW-1185">Reference proteome</keyword>
<feature type="domain" description="Miro" evidence="15">
    <location>
        <begin position="12"/>
        <end position="179"/>
    </location>
</feature>
<name>A0A8X8YAM0_SALSN</name>
<evidence type="ECO:0000259" key="15">
    <source>
        <dbReference type="PROSITE" id="PS51423"/>
    </source>
</evidence>
<dbReference type="GO" id="GO:0005741">
    <property type="term" value="C:mitochondrial outer membrane"/>
    <property type="evidence" value="ECO:0007669"/>
    <property type="project" value="UniProtKB-SubCell"/>
</dbReference>
<dbReference type="CDD" id="cd01893">
    <property type="entry name" value="Miro1"/>
    <property type="match status" value="1"/>
</dbReference>
<dbReference type="InterPro" id="IPR011992">
    <property type="entry name" value="EF-hand-dom_pair"/>
</dbReference>
<proteinExistence type="inferred from homology"/>
<evidence type="ECO:0000256" key="7">
    <source>
        <dbReference type="ARBA" id="ARBA00022787"/>
    </source>
</evidence>
<dbReference type="PROSITE" id="PS00018">
    <property type="entry name" value="EF_HAND_1"/>
    <property type="match status" value="1"/>
</dbReference>
<reference evidence="16" key="1">
    <citation type="submission" date="2018-01" db="EMBL/GenBank/DDBJ databases">
        <authorList>
            <person name="Mao J.F."/>
        </authorList>
    </citation>
    <scope>NUCLEOTIDE SEQUENCE</scope>
    <source>
        <strain evidence="16">Huo1</strain>
        <tissue evidence="16">Leaf</tissue>
    </source>
</reference>
<reference evidence="16" key="2">
    <citation type="submission" date="2020-08" db="EMBL/GenBank/DDBJ databases">
        <title>Plant Genome Project.</title>
        <authorList>
            <person name="Zhang R.-G."/>
        </authorList>
    </citation>
    <scope>NUCLEOTIDE SEQUENCE</scope>
    <source>
        <strain evidence="16">Huo1</strain>
        <tissue evidence="16">Leaf</tissue>
    </source>
</reference>
<dbReference type="FunFam" id="1.10.238.10:FF:000011">
    <property type="entry name" value="Mitochondrial Rho GTPase"/>
    <property type="match status" value="1"/>
</dbReference>
<dbReference type="EC" id="3.6.5.-" evidence="14"/>
<dbReference type="SUPFAM" id="SSF52540">
    <property type="entry name" value="P-loop containing nucleoside triphosphate hydrolases"/>
    <property type="match status" value="2"/>
</dbReference>
<keyword evidence="12 14" id="KW-0342">GTP-binding</keyword>
<dbReference type="PROSITE" id="PS51423">
    <property type="entry name" value="MIRO"/>
    <property type="match status" value="1"/>
</dbReference>
<evidence type="ECO:0000256" key="13">
    <source>
        <dbReference type="ARBA" id="ARBA00023136"/>
    </source>
</evidence>
<dbReference type="FunFam" id="3.40.50.300:FF:000553">
    <property type="entry name" value="Mitochondrial Rho GTPase"/>
    <property type="match status" value="1"/>
</dbReference>
<evidence type="ECO:0000256" key="1">
    <source>
        <dbReference type="ARBA" id="ARBA00004200"/>
    </source>
</evidence>
<evidence type="ECO:0000256" key="10">
    <source>
        <dbReference type="ARBA" id="ARBA00022989"/>
    </source>
</evidence>
<dbReference type="SUPFAM" id="SSF47473">
    <property type="entry name" value="EF-hand"/>
    <property type="match status" value="1"/>
</dbReference>
<evidence type="ECO:0000313" key="17">
    <source>
        <dbReference type="Proteomes" id="UP000298416"/>
    </source>
</evidence>
<dbReference type="InterPro" id="IPR013567">
    <property type="entry name" value="EF_hand_assoc_2"/>
</dbReference>
<dbReference type="InterPro" id="IPR020860">
    <property type="entry name" value="MIRO_dom"/>
</dbReference>
<keyword evidence="11 14" id="KW-0496">Mitochondrion</keyword>
<keyword evidence="3" id="KW-0812">Transmembrane</keyword>
<dbReference type="Pfam" id="PF08355">
    <property type="entry name" value="EF_assoc_1"/>
    <property type="match status" value="1"/>
</dbReference>
<sequence>MTGGALAGDGAGNGVRIVVAGDAKTGKSSLIVTAAAENFPTNVPPVLPPTRLPVDLYPERVPVTIIDTSSSPENRGRLVEDLTRADAVILTYACDRPDTLDRLSAHWLPELHRLEVKVPVVVVGCMLDKRGDQQPVSLEQVMSPIMQQFREIETCIECSALNHIQIPEVFYYAQKAVLHPTAPLFDQEQQVLKPRCVRALKRIFILCDHDRDGSLSDAELNEFQVKCFNAPLQASEIVGVKRVVQEKLREGVDDRGLTLSGFLFLHALFIEKGRLETTWTVLRKFGYNNEIRLRDDQLPPPIKRYPDQSVELTTEATEFLRKTFLTYDVDCVRKDGALRSHEVEDLFSTAPENPWNEAPYVDAAEKTALEGLSLDGFLSLWALMTLLDPIRSVETLIYIGYGIDPSSAFRVTRRRRLDRKKQQTERNVYQCFVFGPKETGKSALLNAFIGRPEEYAPTIGNRYAVNVIYQPSVSAHVRLLANVDMPKHSKGGLKKTLVLREIHEEGVKELLAKKDALAACDVAVFVHDSSREPSWEKAMEMLVEVASQGEATGYEVPCLIVAAKDSLDPHLSVIQDSTRVSQDMGIEAPIPLSTKLGDFSNIFDRVVRAAEHPHLSIPETSAGKSRKQYHRLLNRSLMFISVHALFEVTMGFSIRRAVGAAVAVVGLGVYRVYSARRNSSS</sequence>